<dbReference type="RefSeq" id="WP_119882351.1">
    <property type="nucleotide sequence ID" value="NZ_CP032418.1"/>
</dbReference>
<dbReference type="SUPFAM" id="SSF55073">
    <property type="entry name" value="Nucleotide cyclase"/>
    <property type="match status" value="1"/>
</dbReference>
<dbReference type="NCBIfam" id="TIGR00254">
    <property type="entry name" value="GGDEF"/>
    <property type="match status" value="1"/>
</dbReference>
<dbReference type="KEGG" id="paek:D3873_01490"/>
<organism evidence="3 4">
    <name type="scientific">Paenisporosarcina cavernae</name>
    <dbReference type="NCBI Taxonomy" id="2320858"/>
    <lineage>
        <taxon>Bacteria</taxon>
        <taxon>Bacillati</taxon>
        <taxon>Bacillota</taxon>
        <taxon>Bacilli</taxon>
        <taxon>Bacillales</taxon>
        <taxon>Caryophanaceae</taxon>
        <taxon>Paenisporosarcina</taxon>
    </lineage>
</organism>
<dbReference type="SMART" id="SM00267">
    <property type="entry name" value="GGDEF"/>
    <property type="match status" value="1"/>
</dbReference>
<dbReference type="InterPro" id="IPR035965">
    <property type="entry name" value="PAS-like_dom_sf"/>
</dbReference>
<sequence length="418" mass="46860">MPERRIGQLGQDSKIILDAVKEGIYGMDFSGKIIFCNVAAAEMLGYSQEELIGQHAHDLIHHSKKDGSVYPIDECSTTKTLEDGMARTIEDEVFWNKAGEPVSVEYSVSPILVDGKIIGAVTACRDITERLKSEDFIHGQKRLLEMIAHGDATETVLLEMLRLLVAHTNAIQAKLQIGDETFQLSSETAEPLVETSILHVPIKEAAEEDSGMLYIEFSEQAGPSILDAEIAETYVKLVILAIERKKYEIAVAQLAFEDDLTGLANRRQFEEKLQLALSKAKKSGKEIGLLFMDVDAFKSINDTYGHHIGDAVLQQLASRIQACVNEPNLFARFGGDEFMLLIQHANVQQAIDEFKTSLYQVLKHSFQLEDLQLDLSLSIGYSIYPRDGEDIFTLMKRADKQMYNMKRLHKKSQIGYEI</sequence>
<dbReference type="Gene3D" id="3.30.450.20">
    <property type="entry name" value="PAS domain"/>
    <property type="match status" value="1"/>
</dbReference>
<dbReference type="CDD" id="cd00130">
    <property type="entry name" value="PAS"/>
    <property type="match status" value="1"/>
</dbReference>
<dbReference type="PANTHER" id="PTHR44757">
    <property type="entry name" value="DIGUANYLATE CYCLASE DGCP"/>
    <property type="match status" value="1"/>
</dbReference>
<dbReference type="SUPFAM" id="SSF55785">
    <property type="entry name" value="PYP-like sensor domain (PAS domain)"/>
    <property type="match status" value="1"/>
</dbReference>
<accession>A0A385YPT2</accession>
<feature type="domain" description="GGDEF" evidence="2">
    <location>
        <begin position="285"/>
        <end position="418"/>
    </location>
</feature>
<dbReference type="InterPro" id="IPR000014">
    <property type="entry name" value="PAS"/>
</dbReference>
<reference evidence="4" key="1">
    <citation type="submission" date="2018-09" db="EMBL/GenBank/DDBJ databases">
        <authorList>
            <person name="Zhu H."/>
        </authorList>
    </citation>
    <scope>NUCLEOTIDE SEQUENCE [LARGE SCALE GENOMIC DNA]</scope>
    <source>
        <strain evidence="4">K2R23-3</strain>
    </source>
</reference>
<dbReference type="FunFam" id="3.30.70.270:FF:000001">
    <property type="entry name" value="Diguanylate cyclase domain protein"/>
    <property type="match status" value="1"/>
</dbReference>
<dbReference type="Gene3D" id="3.30.70.270">
    <property type="match status" value="1"/>
</dbReference>
<dbReference type="EMBL" id="CP032418">
    <property type="protein sequence ID" value="AYC28606.1"/>
    <property type="molecule type" value="Genomic_DNA"/>
</dbReference>
<dbReference type="CDD" id="cd01949">
    <property type="entry name" value="GGDEF"/>
    <property type="match status" value="1"/>
</dbReference>
<dbReference type="Proteomes" id="UP000265725">
    <property type="component" value="Chromosome"/>
</dbReference>
<dbReference type="NCBIfam" id="TIGR00229">
    <property type="entry name" value="sensory_box"/>
    <property type="match status" value="1"/>
</dbReference>
<evidence type="ECO:0000313" key="3">
    <source>
        <dbReference type="EMBL" id="AYC28606.1"/>
    </source>
</evidence>
<evidence type="ECO:0000259" key="2">
    <source>
        <dbReference type="PROSITE" id="PS50887"/>
    </source>
</evidence>
<dbReference type="InterPro" id="IPR052155">
    <property type="entry name" value="Biofilm_reg_signaling"/>
</dbReference>
<dbReference type="InterPro" id="IPR029787">
    <property type="entry name" value="Nucleotide_cyclase"/>
</dbReference>
<dbReference type="AlphaFoldDB" id="A0A385YPT2"/>
<dbReference type="PROSITE" id="PS50112">
    <property type="entry name" value="PAS"/>
    <property type="match status" value="1"/>
</dbReference>
<dbReference type="PROSITE" id="PS50887">
    <property type="entry name" value="GGDEF"/>
    <property type="match status" value="1"/>
</dbReference>
<gene>
    <name evidence="3" type="ORF">D3873_01490</name>
</gene>
<dbReference type="PANTHER" id="PTHR44757:SF2">
    <property type="entry name" value="BIOFILM ARCHITECTURE MAINTENANCE PROTEIN MBAA"/>
    <property type="match status" value="1"/>
</dbReference>
<dbReference type="Pfam" id="PF00990">
    <property type="entry name" value="GGDEF"/>
    <property type="match status" value="1"/>
</dbReference>
<feature type="domain" description="PAS" evidence="1">
    <location>
        <begin position="16"/>
        <end position="61"/>
    </location>
</feature>
<evidence type="ECO:0000259" key="1">
    <source>
        <dbReference type="PROSITE" id="PS50112"/>
    </source>
</evidence>
<name>A0A385YPT2_9BACL</name>
<evidence type="ECO:0000313" key="4">
    <source>
        <dbReference type="Proteomes" id="UP000265725"/>
    </source>
</evidence>
<dbReference type="InterPro" id="IPR043128">
    <property type="entry name" value="Rev_trsase/Diguanyl_cyclase"/>
</dbReference>
<protein>
    <submittedName>
        <fullName evidence="3">Sensor domain-containing diguanylate cyclase</fullName>
    </submittedName>
</protein>
<proteinExistence type="predicted"/>
<dbReference type="InterPro" id="IPR000160">
    <property type="entry name" value="GGDEF_dom"/>
</dbReference>
<dbReference type="SMART" id="SM00091">
    <property type="entry name" value="PAS"/>
    <property type="match status" value="1"/>
</dbReference>
<dbReference type="Pfam" id="PF13426">
    <property type="entry name" value="PAS_9"/>
    <property type="match status" value="1"/>
</dbReference>
<keyword evidence="4" id="KW-1185">Reference proteome</keyword>
<dbReference type="OrthoDB" id="2624050at2"/>